<reference evidence="3" key="1">
    <citation type="journal article" date="2019" name="Int. J. Syst. Evol. Microbiol.">
        <title>The Global Catalogue of Microorganisms (GCM) 10K type strain sequencing project: providing services to taxonomists for standard genome sequencing and annotation.</title>
        <authorList>
            <consortium name="The Broad Institute Genomics Platform"/>
            <consortium name="The Broad Institute Genome Sequencing Center for Infectious Disease"/>
            <person name="Wu L."/>
            <person name="Ma J."/>
        </authorList>
    </citation>
    <scope>NUCLEOTIDE SEQUENCE [LARGE SCALE GENOMIC DNA]</scope>
    <source>
        <strain evidence="3">CGMCC 4.7152</strain>
    </source>
</reference>
<keyword evidence="3" id="KW-1185">Reference proteome</keyword>
<gene>
    <name evidence="2" type="ORF">ACFPIJ_45650</name>
</gene>
<name>A0ABV9WBG3_9ACTN</name>
<accession>A0ABV9WBG3</accession>
<dbReference type="EMBL" id="JBHSIU010000068">
    <property type="protein sequence ID" value="MFC5005106.1"/>
    <property type="molecule type" value="Genomic_DNA"/>
</dbReference>
<feature type="transmembrane region" description="Helical" evidence="1">
    <location>
        <begin position="6"/>
        <end position="25"/>
    </location>
</feature>
<proteinExistence type="predicted"/>
<keyword evidence="1" id="KW-1133">Transmembrane helix</keyword>
<evidence type="ECO:0000313" key="2">
    <source>
        <dbReference type="EMBL" id="MFC5005106.1"/>
    </source>
</evidence>
<protein>
    <submittedName>
        <fullName evidence="2">Uncharacterized protein</fullName>
    </submittedName>
</protein>
<evidence type="ECO:0000256" key="1">
    <source>
        <dbReference type="SAM" id="Phobius"/>
    </source>
</evidence>
<keyword evidence="1" id="KW-0812">Transmembrane</keyword>
<sequence>MSNLAVAGVVTAAAAVLYVVLGVLYPWRARRDRRLAAELPGVEIDPYHAVAVAFNSNTFVYRSAAAALLLDDLITIHPEGRMLVTARGGDPAETPEHPVPAALLDCLRGLDQPVALSELHWQHELRDRCDAFRREQW</sequence>
<keyword evidence="1" id="KW-0472">Membrane</keyword>
<comment type="caution">
    <text evidence="2">The sequence shown here is derived from an EMBL/GenBank/DDBJ whole genome shotgun (WGS) entry which is preliminary data.</text>
</comment>
<dbReference type="Proteomes" id="UP001595912">
    <property type="component" value="Unassembled WGS sequence"/>
</dbReference>
<evidence type="ECO:0000313" key="3">
    <source>
        <dbReference type="Proteomes" id="UP001595912"/>
    </source>
</evidence>
<organism evidence="2 3">
    <name type="scientific">Dactylosporangium cerinum</name>
    <dbReference type="NCBI Taxonomy" id="1434730"/>
    <lineage>
        <taxon>Bacteria</taxon>
        <taxon>Bacillati</taxon>
        <taxon>Actinomycetota</taxon>
        <taxon>Actinomycetes</taxon>
        <taxon>Micromonosporales</taxon>
        <taxon>Micromonosporaceae</taxon>
        <taxon>Dactylosporangium</taxon>
    </lineage>
</organism>
<dbReference type="RefSeq" id="WP_380125631.1">
    <property type="nucleotide sequence ID" value="NZ_JBHSIU010000068.1"/>
</dbReference>